<gene>
    <name evidence="1" type="ORF">EV702DRAFT_952308</name>
</gene>
<comment type="caution">
    <text evidence="1">The sequence shown here is derived from an EMBL/GenBank/DDBJ whole genome shotgun (WGS) entry which is preliminary data.</text>
</comment>
<proteinExistence type="predicted"/>
<name>A0A9P6ZYY6_9AGAM</name>
<dbReference type="EMBL" id="JABBWD010000012">
    <property type="protein sequence ID" value="KAG1779317.1"/>
    <property type="molecule type" value="Genomic_DNA"/>
</dbReference>
<dbReference type="OrthoDB" id="3253416at2759"/>
<feature type="non-terminal residue" evidence="1">
    <location>
        <position position="277"/>
    </location>
</feature>
<dbReference type="AlphaFoldDB" id="A0A9P6ZYY6"/>
<evidence type="ECO:0000313" key="1">
    <source>
        <dbReference type="EMBL" id="KAG1779317.1"/>
    </source>
</evidence>
<reference evidence="1" key="1">
    <citation type="journal article" date="2020" name="New Phytol.">
        <title>Comparative genomics reveals dynamic genome evolution in host specialist ectomycorrhizal fungi.</title>
        <authorList>
            <person name="Lofgren L.A."/>
            <person name="Nguyen N.H."/>
            <person name="Vilgalys R."/>
            <person name="Ruytinx J."/>
            <person name="Liao H.L."/>
            <person name="Branco S."/>
            <person name="Kuo A."/>
            <person name="LaButti K."/>
            <person name="Lipzen A."/>
            <person name="Andreopoulos W."/>
            <person name="Pangilinan J."/>
            <person name="Riley R."/>
            <person name="Hundley H."/>
            <person name="Na H."/>
            <person name="Barry K."/>
            <person name="Grigoriev I.V."/>
            <person name="Stajich J.E."/>
            <person name="Kennedy P.G."/>
        </authorList>
    </citation>
    <scope>NUCLEOTIDE SEQUENCE</scope>
    <source>
        <strain evidence="1">DOB743</strain>
    </source>
</reference>
<accession>A0A9P6ZYY6</accession>
<protein>
    <submittedName>
        <fullName evidence="1">Uncharacterized protein</fullName>
    </submittedName>
</protein>
<dbReference type="Proteomes" id="UP000714275">
    <property type="component" value="Unassembled WGS sequence"/>
</dbReference>
<evidence type="ECO:0000313" key="2">
    <source>
        <dbReference type="Proteomes" id="UP000714275"/>
    </source>
</evidence>
<feature type="non-terminal residue" evidence="1">
    <location>
        <position position="1"/>
    </location>
</feature>
<keyword evidence="2" id="KW-1185">Reference proteome</keyword>
<sequence length="277" mass="31007">RSIEWMSQQLYLGGKLLKNHCKVSLFNAFVKREIKKCKENGYHFNLTLAVVSQEARESQAWKDLSVEDKEKLMEYIEDNEVLALPLKVTAQSINADIEGTLSHIQPEIVGLEQCTGCNIMWIVTCGKVGDVFAPRSYASESLQTACLHLFKTTVEKFALQADGYVVSGAARVVNMTTGHTTTKLKADMREMVCDGMNKLLTNAKNIEPHKLPAVAYNSYESFIAKWGIELTGWTEARVVNPGNITSSVALGRLHAALKSSDCYWHELMPTEWKSQKD</sequence>
<organism evidence="1 2">
    <name type="scientific">Suillus placidus</name>
    <dbReference type="NCBI Taxonomy" id="48579"/>
    <lineage>
        <taxon>Eukaryota</taxon>
        <taxon>Fungi</taxon>
        <taxon>Dikarya</taxon>
        <taxon>Basidiomycota</taxon>
        <taxon>Agaricomycotina</taxon>
        <taxon>Agaricomycetes</taxon>
        <taxon>Agaricomycetidae</taxon>
        <taxon>Boletales</taxon>
        <taxon>Suillineae</taxon>
        <taxon>Suillaceae</taxon>
        <taxon>Suillus</taxon>
    </lineage>
</organism>